<gene>
    <name evidence="2" type="ORF">A2438_01175</name>
</gene>
<protein>
    <submittedName>
        <fullName evidence="2">Glycosyl transferase family 2</fullName>
    </submittedName>
</protein>
<dbReference type="InterPro" id="IPR001173">
    <property type="entry name" value="Glyco_trans_2-like"/>
</dbReference>
<evidence type="ECO:0000313" key="2">
    <source>
        <dbReference type="EMBL" id="OGC40888.1"/>
    </source>
</evidence>
<dbReference type="EMBL" id="MEUJ01000002">
    <property type="protein sequence ID" value="OGC40888.1"/>
    <property type="molecule type" value="Genomic_DNA"/>
</dbReference>
<dbReference type="GO" id="GO:0016740">
    <property type="term" value="F:transferase activity"/>
    <property type="evidence" value="ECO:0007669"/>
    <property type="project" value="UniProtKB-KW"/>
</dbReference>
<proteinExistence type="predicted"/>
<dbReference type="Gene3D" id="3.90.550.10">
    <property type="entry name" value="Spore Coat Polysaccharide Biosynthesis Protein SpsA, Chain A"/>
    <property type="match status" value="1"/>
</dbReference>
<dbReference type="CDD" id="cd04179">
    <property type="entry name" value="DPM_DPG-synthase_like"/>
    <property type="match status" value="1"/>
</dbReference>
<dbReference type="PANTHER" id="PTHR48090">
    <property type="entry name" value="UNDECAPRENYL-PHOSPHATE 4-DEOXY-4-FORMAMIDO-L-ARABINOSE TRANSFERASE-RELATED"/>
    <property type="match status" value="1"/>
</dbReference>
<dbReference type="SUPFAM" id="SSF53448">
    <property type="entry name" value="Nucleotide-diphospho-sugar transferases"/>
    <property type="match status" value="1"/>
</dbReference>
<reference evidence="2 3" key="1">
    <citation type="journal article" date="2016" name="Nat. Commun.">
        <title>Thousands of microbial genomes shed light on interconnected biogeochemical processes in an aquifer system.</title>
        <authorList>
            <person name="Anantharaman K."/>
            <person name="Brown C.T."/>
            <person name="Hug L.A."/>
            <person name="Sharon I."/>
            <person name="Castelle C.J."/>
            <person name="Probst A.J."/>
            <person name="Thomas B.C."/>
            <person name="Singh A."/>
            <person name="Wilkins M.J."/>
            <person name="Karaoz U."/>
            <person name="Brodie E.L."/>
            <person name="Williams K.H."/>
            <person name="Hubbard S.S."/>
            <person name="Banfield J.F."/>
        </authorList>
    </citation>
    <scope>NUCLEOTIDE SEQUENCE [LARGE SCALE GENOMIC DNA]</scope>
</reference>
<sequence length="239" mass="26798">MPKTIVIMPAYNAAKTLRRTYEDIPKDIVSEIILGDDCSHDNTIEIARSLGIKVLKTPLNLGYGGNQKMLYDAALKEGADIIVMIHPDWQYDATKIPQLIAPIIKGEKDVMLGSRILGGKRGTLAGGMPIYKFISNRFLTLCENLTLGLKLSEYHTGMRAYSRKVLETVPYQKNSDNFVFDTEFLAEAAANKFRVGEIAIPCRYFSEASSVNFVNSTIYGLQTLSVCWHYLVDKARYKN</sequence>
<comment type="caution">
    <text evidence="2">The sequence shown here is derived from an EMBL/GenBank/DDBJ whole genome shotgun (WGS) entry which is preliminary data.</text>
</comment>
<dbReference type="AlphaFoldDB" id="A0A1F4U7F7"/>
<dbReference type="Proteomes" id="UP000179242">
    <property type="component" value="Unassembled WGS sequence"/>
</dbReference>
<name>A0A1F4U7F7_UNCSA</name>
<dbReference type="InterPro" id="IPR050256">
    <property type="entry name" value="Glycosyltransferase_2"/>
</dbReference>
<organism evidence="2 3">
    <name type="scientific">candidate division WOR-1 bacterium RIFOXYC2_FULL_46_14</name>
    <dbReference type="NCBI Taxonomy" id="1802587"/>
    <lineage>
        <taxon>Bacteria</taxon>
        <taxon>Bacillati</taxon>
        <taxon>Saganbacteria</taxon>
    </lineage>
</organism>
<feature type="domain" description="Glycosyltransferase 2-like" evidence="1">
    <location>
        <begin position="6"/>
        <end position="168"/>
    </location>
</feature>
<evidence type="ECO:0000313" key="3">
    <source>
        <dbReference type="Proteomes" id="UP000179242"/>
    </source>
</evidence>
<accession>A0A1F4U7F7</accession>
<dbReference type="InterPro" id="IPR029044">
    <property type="entry name" value="Nucleotide-diphossugar_trans"/>
</dbReference>
<dbReference type="PANTHER" id="PTHR48090:SF7">
    <property type="entry name" value="RFBJ PROTEIN"/>
    <property type="match status" value="1"/>
</dbReference>
<keyword evidence="2" id="KW-0808">Transferase</keyword>
<dbReference type="Pfam" id="PF00535">
    <property type="entry name" value="Glycos_transf_2"/>
    <property type="match status" value="1"/>
</dbReference>
<evidence type="ECO:0000259" key="1">
    <source>
        <dbReference type="Pfam" id="PF00535"/>
    </source>
</evidence>